<feature type="transmembrane region" description="Helical" evidence="6">
    <location>
        <begin position="131"/>
        <end position="152"/>
    </location>
</feature>
<reference evidence="7 8" key="1">
    <citation type="submission" date="2018-05" db="EMBL/GenBank/DDBJ databases">
        <title>Zavarzinia sp. HR-AS.</title>
        <authorList>
            <person name="Lee Y."/>
            <person name="Jeon C.O."/>
        </authorList>
    </citation>
    <scope>NUCLEOTIDE SEQUENCE [LARGE SCALE GENOMIC DNA]</scope>
    <source>
        <strain evidence="7 8">HR-AS</strain>
    </source>
</reference>
<feature type="transmembrane region" description="Helical" evidence="6">
    <location>
        <begin position="60"/>
        <end position="84"/>
    </location>
</feature>
<dbReference type="EMBL" id="QGLE01000001">
    <property type="protein sequence ID" value="PWR25440.1"/>
    <property type="molecule type" value="Genomic_DNA"/>
</dbReference>
<evidence type="ECO:0000256" key="2">
    <source>
        <dbReference type="ARBA" id="ARBA00022475"/>
    </source>
</evidence>
<protein>
    <submittedName>
        <fullName evidence="7">Branched-chain amino acid ABC transporter permease</fullName>
    </submittedName>
</protein>
<keyword evidence="4 6" id="KW-1133">Transmembrane helix</keyword>
<feature type="transmembrane region" description="Helical" evidence="6">
    <location>
        <begin position="36"/>
        <end position="54"/>
    </location>
</feature>
<feature type="transmembrane region" description="Helical" evidence="6">
    <location>
        <begin position="96"/>
        <end position="119"/>
    </location>
</feature>
<accession>A0A317EH81</accession>
<keyword evidence="3 6" id="KW-0812">Transmembrane</keyword>
<dbReference type="PANTHER" id="PTHR30482">
    <property type="entry name" value="HIGH-AFFINITY BRANCHED-CHAIN AMINO ACID TRANSPORT SYSTEM PERMEASE"/>
    <property type="match status" value="1"/>
</dbReference>
<evidence type="ECO:0000256" key="6">
    <source>
        <dbReference type="SAM" id="Phobius"/>
    </source>
</evidence>
<evidence type="ECO:0000256" key="4">
    <source>
        <dbReference type="ARBA" id="ARBA00022989"/>
    </source>
</evidence>
<dbReference type="GO" id="GO:0005886">
    <property type="term" value="C:plasma membrane"/>
    <property type="evidence" value="ECO:0007669"/>
    <property type="project" value="UniProtKB-SubCell"/>
</dbReference>
<dbReference type="GO" id="GO:0015658">
    <property type="term" value="F:branched-chain amino acid transmembrane transporter activity"/>
    <property type="evidence" value="ECO:0007669"/>
    <property type="project" value="InterPro"/>
</dbReference>
<proteinExistence type="predicted"/>
<feature type="transmembrane region" description="Helical" evidence="6">
    <location>
        <begin position="253"/>
        <end position="278"/>
    </location>
</feature>
<feature type="transmembrane region" description="Helical" evidence="6">
    <location>
        <begin position="164"/>
        <end position="187"/>
    </location>
</feature>
<dbReference type="CDD" id="cd06581">
    <property type="entry name" value="TM_PBP1_LivM_like"/>
    <property type="match status" value="1"/>
</dbReference>
<dbReference type="AlphaFoldDB" id="A0A317EH81"/>
<evidence type="ECO:0000313" key="8">
    <source>
        <dbReference type="Proteomes" id="UP000245461"/>
    </source>
</evidence>
<feature type="transmembrane region" description="Helical" evidence="6">
    <location>
        <begin position="12"/>
        <end position="29"/>
    </location>
</feature>
<sequence>MNHLLRTARNSALPIIVLTAVGTLIYFFAEAYQVRIAYAFFMNLVVAIGLQVFMGNSGVVSFGHVSFMGVSAYVVAILTIPLALKKTQIPDAPFGLGFVQFDVVTAILIALAVTVAFAWVSGLLIKRVSGAAGEILTLAVLVICYVVFNAWIDLTRGPRSLYGIPIASSLPWAMLASAFVIFVAKFFRDSEDGLQLRASSENMLAARSMGVRVERLRLKAWVLSGFLVAIGGVLHATYLGTIGPNSYYFTQTFLIMAMVILGGMRSVSGVIVGTALISVGSELARTLENGPMVFGTKLPTMFGLTGFFLGAVIVLCMTLRRDGIMGDDEFEDVLRNRRASKAAKAAADTAAQAV</sequence>
<evidence type="ECO:0000256" key="1">
    <source>
        <dbReference type="ARBA" id="ARBA00004651"/>
    </source>
</evidence>
<comment type="subcellular location">
    <subcellularLocation>
        <location evidence="1">Cell membrane</location>
        <topology evidence="1">Multi-pass membrane protein</topology>
    </subcellularLocation>
</comment>
<keyword evidence="8" id="KW-1185">Reference proteome</keyword>
<dbReference type="RefSeq" id="WP_109901435.1">
    <property type="nucleotide sequence ID" value="NZ_QGLE01000001.1"/>
</dbReference>
<dbReference type="InterPro" id="IPR001851">
    <property type="entry name" value="ABC_transp_permease"/>
</dbReference>
<dbReference type="OrthoDB" id="9034298at2"/>
<keyword evidence="5 6" id="KW-0472">Membrane</keyword>
<feature type="transmembrane region" description="Helical" evidence="6">
    <location>
        <begin position="298"/>
        <end position="319"/>
    </location>
</feature>
<name>A0A317EH81_9PROT</name>
<dbReference type="Pfam" id="PF02653">
    <property type="entry name" value="BPD_transp_2"/>
    <property type="match status" value="1"/>
</dbReference>
<organism evidence="7 8">
    <name type="scientific">Zavarzinia aquatilis</name>
    <dbReference type="NCBI Taxonomy" id="2211142"/>
    <lineage>
        <taxon>Bacteria</taxon>
        <taxon>Pseudomonadati</taxon>
        <taxon>Pseudomonadota</taxon>
        <taxon>Alphaproteobacteria</taxon>
        <taxon>Rhodospirillales</taxon>
        <taxon>Zavarziniaceae</taxon>
        <taxon>Zavarzinia</taxon>
    </lineage>
</organism>
<evidence type="ECO:0000256" key="3">
    <source>
        <dbReference type="ARBA" id="ARBA00022692"/>
    </source>
</evidence>
<comment type="caution">
    <text evidence="7">The sequence shown here is derived from an EMBL/GenBank/DDBJ whole genome shotgun (WGS) entry which is preliminary data.</text>
</comment>
<feature type="transmembrane region" description="Helical" evidence="6">
    <location>
        <begin position="220"/>
        <end position="241"/>
    </location>
</feature>
<gene>
    <name evidence="7" type="ORF">DKG74_00190</name>
</gene>
<dbReference type="Proteomes" id="UP000245461">
    <property type="component" value="Unassembled WGS sequence"/>
</dbReference>
<dbReference type="PANTHER" id="PTHR30482:SF20">
    <property type="entry name" value="HIGH-AFFINITY BRANCHED-CHAIN AMINO ACID TRANSPORT SYSTEM PERMEASE PROTEIN LIVM"/>
    <property type="match status" value="1"/>
</dbReference>
<evidence type="ECO:0000256" key="5">
    <source>
        <dbReference type="ARBA" id="ARBA00023136"/>
    </source>
</evidence>
<evidence type="ECO:0000313" key="7">
    <source>
        <dbReference type="EMBL" id="PWR25440.1"/>
    </source>
</evidence>
<dbReference type="InterPro" id="IPR043428">
    <property type="entry name" value="LivM-like"/>
</dbReference>
<keyword evidence="2" id="KW-1003">Cell membrane</keyword>